<dbReference type="SUPFAM" id="SSF63817">
    <property type="entry name" value="Sortase"/>
    <property type="match status" value="1"/>
</dbReference>
<dbReference type="Gene3D" id="2.40.260.10">
    <property type="entry name" value="Sortase"/>
    <property type="match status" value="1"/>
</dbReference>
<feature type="transmembrane region" description="Helical" evidence="3">
    <location>
        <begin position="321"/>
        <end position="339"/>
    </location>
</feature>
<dbReference type="InterPro" id="IPR023365">
    <property type="entry name" value="Sortase_dom-sf"/>
</dbReference>
<feature type="transmembrane region" description="Helical" evidence="3">
    <location>
        <begin position="260"/>
        <end position="282"/>
    </location>
</feature>
<evidence type="ECO:0000256" key="1">
    <source>
        <dbReference type="ARBA" id="ARBA00022801"/>
    </source>
</evidence>
<comment type="caution">
    <text evidence="4">The sequence shown here is derived from an EMBL/GenBank/DDBJ whole genome shotgun (WGS) entry which is preliminary data.</text>
</comment>
<sequence>MPRHAKTKPSRRIWFKLLQFTSGAAVLLGLFAGVFFAWAYWGVGMDVGTVTRDLETATTTRIETADWDKTATLRHDEPPVEATPAEGELFAYIHVPHLGKTWKRAIQQGVSDRILSSLGAGHYPQTAMPGQVGNSAYAGHDTPGDFGAFYDLPAGSEVIVESAANWYVYKLTNHLITTAQDTSVLDTDAAGSDRGITLTTCWPQYVAEDTGQRFVWHGVFIGWAPKTDGVPASLAQKHVTMSERVNRGLDRVSEQVGMPLSGVLAACFAAMWLIADGIMWLVNRGRAAARWKDGSWNPLVWVWRLQAGAGGNKWVSGALRIFTLLLLCAAVVFASWRWACPWLSDTVPWLPHVPHPEFH</sequence>
<organism evidence="4 5">
    <name type="scientific">Bifidobacterium pseudolongum subsp. globosum</name>
    <dbReference type="NCBI Taxonomy" id="1690"/>
    <lineage>
        <taxon>Bacteria</taxon>
        <taxon>Bacillati</taxon>
        <taxon>Actinomycetota</taxon>
        <taxon>Actinomycetes</taxon>
        <taxon>Bifidobacteriales</taxon>
        <taxon>Bifidobacteriaceae</taxon>
        <taxon>Bifidobacterium</taxon>
    </lineage>
</organism>
<dbReference type="CDD" id="cd05830">
    <property type="entry name" value="Sortase_E"/>
    <property type="match status" value="1"/>
</dbReference>
<evidence type="ECO:0000313" key="5">
    <source>
        <dbReference type="Proteomes" id="UP000233722"/>
    </source>
</evidence>
<keyword evidence="3" id="KW-0812">Transmembrane</keyword>
<dbReference type="InterPro" id="IPR006311">
    <property type="entry name" value="TAT_signal"/>
</dbReference>
<dbReference type="EMBL" id="PCHA01000037">
    <property type="protein sequence ID" value="PKU93172.1"/>
    <property type="molecule type" value="Genomic_DNA"/>
</dbReference>
<dbReference type="Proteomes" id="UP000233722">
    <property type="component" value="Unassembled WGS sequence"/>
</dbReference>
<accession>A0A2N3QNH2</accession>
<proteinExistence type="predicted"/>
<dbReference type="AlphaFoldDB" id="A0A2N3QNH2"/>
<dbReference type="InterPro" id="IPR042003">
    <property type="entry name" value="Sortase_E"/>
</dbReference>
<feature type="active site" description="Acyl-thioester intermediate" evidence="2">
    <location>
        <position position="201"/>
    </location>
</feature>
<protein>
    <submittedName>
        <fullName evidence="4">Peptidase C60, sortase A and B</fullName>
    </submittedName>
</protein>
<evidence type="ECO:0000313" key="4">
    <source>
        <dbReference type="EMBL" id="PKU93172.1"/>
    </source>
</evidence>
<dbReference type="InterPro" id="IPR005754">
    <property type="entry name" value="Sortase"/>
</dbReference>
<dbReference type="PROSITE" id="PS51318">
    <property type="entry name" value="TAT"/>
    <property type="match status" value="1"/>
</dbReference>
<dbReference type="GO" id="GO:0016787">
    <property type="term" value="F:hydrolase activity"/>
    <property type="evidence" value="ECO:0007669"/>
    <property type="project" value="UniProtKB-KW"/>
</dbReference>
<feature type="active site" description="Proton donor/acceptor" evidence="2">
    <location>
        <position position="140"/>
    </location>
</feature>
<keyword evidence="3" id="KW-0472">Membrane</keyword>
<evidence type="ECO:0000256" key="3">
    <source>
        <dbReference type="SAM" id="Phobius"/>
    </source>
</evidence>
<dbReference type="RefSeq" id="WP_101431090.1">
    <property type="nucleotide sequence ID" value="NZ_PCHA01000037.1"/>
</dbReference>
<keyword evidence="3" id="KW-1133">Transmembrane helix</keyword>
<name>A0A2N3QNH2_9BIFI</name>
<reference evidence="4 5" key="1">
    <citation type="submission" date="2017-10" db="EMBL/GenBank/DDBJ databases">
        <title>Bifidobacterium genomics.</title>
        <authorList>
            <person name="Lugli G.A."/>
            <person name="Milani C."/>
            <person name="Mancabelli L."/>
        </authorList>
    </citation>
    <scope>NUCLEOTIDE SEQUENCE [LARGE SCALE GENOMIC DNA]</scope>
    <source>
        <strain evidence="4 5">1747B</strain>
    </source>
</reference>
<feature type="transmembrane region" description="Helical" evidence="3">
    <location>
        <begin position="20"/>
        <end position="41"/>
    </location>
</feature>
<dbReference type="Pfam" id="PF04203">
    <property type="entry name" value="Sortase"/>
    <property type="match status" value="1"/>
</dbReference>
<keyword evidence="1" id="KW-0378">Hydrolase</keyword>
<gene>
    <name evidence="4" type="ORF">CQR45_1702</name>
</gene>
<evidence type="ECO:0000256" key="2">
    <source>
        <dbReference type="PIRSR" id="PIRSR605754-1"/>
    </source>
</evidence>